<dbReference type="Gene3D" id="3.40.50.620">
    <property type="entry name" value="HUPs"/>
    <property type="match status" value="1"/>
</dbReference>
<gene>
    <name evidence="3" type="primary">uspA5</name>
    <name evidence="4" type="ORF">HLASA_0257</name>
    <name evidence="3" type="ORF">HLASF_0257</name>
</gene>
<dbReference type="PRINTS" id="PR01438">
    <property type="entry name" value="UNVRSLSTRESS"/>
</dbReference>
<evidence type="ECO:0000259" key="2">
    <source>
        <dbReference type="Pfam" id="PF00582"/>
    </source>
</evidence>
<dbReference type="HOGENOM" id="CLU_121761_0_0_2"/>
<evidence type="ECO:0000313" key="6">
    <source>
        <dbReference type="Proteomes" id="UP000069906"/>
    </source>
</evidence>
<proteinExistence type="inferred from homology"/>
<dbReference type="InterPro" id="IPR006016">
    <property type="entry name" value="UspA"/>
</dbReference>
<reference evidence="5" key="2">
    <citation type="submission" date="2015-05" db="EMBL/GenBank/DDBJ databases">
        <title>Complete genome sequence of Halanaeroarchaeum sulfurireducens type strain M27-SA2, a sulfate-reducer haloarchaeon from marine anoxic lake Medee.</title>
        <authorList>
            <person name="Messina E."/>
            <person name="Kublanov I.V."/>
            <person name="Toshchakov S."/>
            <person name="Arcadi E."/>
            <person name="La Spada G."/>
            <person name="La Cono V."/>
            <person name="Yakimov M.M."/>
        </authorList>
    </citation>
    <scope>NUCLEOTIDE SEQUENCE [LARGE SCALE GENOMIC DNA]</scope>
    <source>
        <strain evidence="5">M27-SA2</strain>
    </source>
</reference>
<comment type="similarity">
    <text evidence="1">Belongs to the universal stress protein A family.</text>
</comment>
<dbReference type="PANTHER" id="PTHR46268">
    <property type="entry name" value="STRESS RESPONSE PROTEIN NHAX"/>
    <property type="match status" value="1"/>
</dbReference>
<dbReference type="Pfam" id="PF00582">
    <property type="entry name" value="Usp"/>
    <property type="match status" value="1"/>
</dbReference>
<dbReference type="OrthoDB" id="312762at2157"/>
<dbReference type="KEGG" id="hsf:HLASA_0257"/>
<dbReference type="PATRIC" id="fig|1604004.4.peg.270"/>
<name>A0A0F7P6H7_9EURY</name>
<feature type="domain" description="UspA" evidence="2">
    <location>
        <begin position="8"/>
        <end position="146"/>
    </location>
</feature>
<evidence type="ECO:0000256" key="1">
    <source>
        <dbReference type="ARBA" id="ARBA00008791"/>
    </source>
</evidence>
<dbReference type="GeneID" id="26009630"/>
<dbReference type="RefSeq" id="WP_050047604.1">
    <property type="nucleotide sequence ID" value="NZ_CP008874.1"/>
</dbReference>
<sequence>MTLAVDMVLVPVDGSEASADAAEYAMTIAERYDADVHVLYVVGDSVARGIEGGDLDRTDIADETLQYVEKIAALADDPDRVQCSMAYGYSTVRKTHHPGSVVLDTAEDLDVDFVVIPRESTTGGQGDVLEKVAEYVLLYASQPVLSV</sequence>
<dbReference type="InterPro" id="IPR014729">
    <property type="entry name" value="Rossmann-like_a/b/a_fold"/>
</dbReference>
<dbReference type="STRING" id="1604004.HLASA_0257"/>
<dbReference type="Proteomes" id="UP000060390">
    <property type="component" value="Chromosome"/>
</dbReference>
<dbReference type="KEGG" id="hsu:HLASF_0257"/>
<organism evidence="3 6">
    <name type="scientific">Halanaeroarchaeum sulfurireducens</name>
    <dbReference type="NCBI Taxonomy" id="1604004"/>
    <lineage>
        <taxon>Archaea</taxon>
        <taxon>Methanobacteriati</taxon>
        <taxon>Methanobacteriota</taxon>
        <taxon>Stenosarchaea group</taxon>
        <taxon>Halobacteria</taxon>
        <taxon>Halobacteriales</taxon>
        <taxon>Halobacteriaceae</taxon>
        <taxon>Halanaeroarchaeum</taxon>
    </lineage>
</organism>
<dbReference type="Proteomes" id="UP000069906">
    <property type="component" value="Chromosome"/>
</dbReference>
<protein>
    <submittedName>
        <fullName evidence="3">UspA domain-containing protein</fullName>
    </submittedName>
</protein>
<keyword evidence="6" id="KW-1185">Reference proteome</keyword>
<dbReference type="CDD" id="cd00293">
    <property type="entry name" value="USP-like"/>
    <property type="match status" value="1"/>
</dbReference>
<dbReference type="EMBL" id="CP011564">
    <property type="protein sequence ID" value="ALG81168.1"/>
    <property type="molecule type" value="Genomic_DNA"/>
</dbReference>
<evidence type="ECO:0000313" key="5">
    <source>
        <dbReference type="Proteomes" id="UP000060390"/>
    </source>
</evidence>
<reference evidence="4 5" key="3">
    <citation type="journal article" date="2016" name="Stand. Genomic Sci.">
        <title>Complete genome sequence of 'Halanaeroarchaeum sulfurireducens' M27-SA2, a sulfur-reducing and acetate-oxidizing haloarchaeon from the deep-sea hypersaline anoxic lake Medee.</title>
        <authorList>
            <person name="Messina E."/>
            <person name="Sorokin D.Y."/>
            <person name="Kublanov I.V."/>
            <person name="Toshchakov S."/>
            <person name="Lopatina A."/>
            <person name="Arcadi E."/>
            <person name="Smedile F."/>
            <person name="La Spada G."/>
            <person name="La Cono V."/>
            <person name="Yakimov M.M."/>
        </authorList>
    </citation>
    <scope>NUCLEOTIDE SEQUENCE [LARGE SCALE GENOMIC DNA]</scope>
    <source>
        <strain evidence="4 5">M27-SA2</strain>
    </source>
</reference>
<reference evidence="3 6" key="1">
    <citation type="journal article" date="2015" name="ISME J.">
        <title>Elemental sulfur and acetate can support life of a novel strictly anaerobic haloarchaeon.</title>
        <authorList>
            <person name="Sorokin D.Y."/>
            <person name="Kublanov I.V."/>
            <person name="Gavrilov S.N."/>
            <person name="Rojo D."/>
            <person name="Roman P."/>
            <person name="Golyshin P.N."/>
            <person name="Slepak V.Z."/>
            <person name="Smedile F."/>
            <person name="Ferrer M."/>
            <person name="Messina E."/>
            <person name="La Cono V."/>
            <person name="Yakimov M.M."/>
        </authorList>
    </citation>
    <scope>NUCLEOTIDE SEQUENCE [LARGE SCALE GENOMIC DNA]</scope>
    <source>
        <strain evidence="3 6">HSR2</strain>
    </source>
</reference>
<dbReference type="SUPFAM" id="SSF52402">
    <property type="entry name" value="Adenine nucleotide alpha hydrolases-like"/>
    <property type="match status" value="1"/>
</dbReference>
<dbReference type="AlphaFoldDB" id="A0A0F7P6H7"/>
<accession>A0A0F7P6H7</accession>
<dbReference type="EMBL" id="CP008874">
    <property type="protein sequence ID" value="AKH96766.1"/>
    <property type="molecule type" value="Genomic_DNA"/>
</dbReference>
<evidence type="ECO:0000313" key="3">
    <source>
        <dbReference type="EMBL" id="AKH96766.1"/>
    </source>
</evidence>
<evidence type="ECO:0000313" key="4">
    <source>
        <dbReference type="EMBL" id="ALG81168.1"/>
    </source>
</evidence>
<dbReference type="PANTHER" id="PTHR46268:SF6">
    <property type="entry name" value="UNIVERSAL STRESS PROTEIN UP12"/>
    <property type="match status" value="1"/>
</dbReference>
<dbReference type="InterPro" id="IPR006015">
    <property type="entry name" value="Universal_stress_UspA"/>
</dbReference>